<keyword evidence="3" id="KW-1185">Reference proteome</keyword>
<evidence type="ECO:0000313" key="3">
    <source>
        <dbReference type="Proteomes" id="UP001501565"/>
    </source>
</evidence>
<dbReference type="PROSITE" id="PS50848">
    <property type="entry name" value="START"/>
    <property type="match status" value="1"/>
</dbReference>
<dbReference type="PIRSF" id="PIRSF039033">
    <property type="entry name" value="START_dom"/>
    <property type="match status" value="1"/>
</dbReference>
<reference evidence="3" key="1">
    <citation type="journal article" date="2019" name="Int. J. Syst. Evol. Microbiol.">
        <title>The Global Catalogue of Microorganisms (GCM) 10K type strain sequencing project: providing services to taxonomists for standard genome sequencing and annotation.</title>
        <authorList>
            <consortium name="The Broad Institute Genomics Platform"/>
            <consortium name="The Broad Institute Genome Sequencing Center for Infectious Disease"/>
            <person name="Wu L."/>
            <person name="Ma J."/>
        </authorList>
    </citation>
    <scope>NUCLEOTIDE SEQUENCE [LARGE SCALE GENOMIC DNA]</scope>
    <source>
        <strain evidence="3">JCM 17551</strain>
    </source>
</reference>
<name>A0ABP7M4C1_9GAMM</name>
<accession>A0ABP7M4C1</accession>
<dbReference type="SUPFAM" id="SSF55961">
    <property type="entry name" value="Bet v1-like"/>
    <property type="match status" value="1"/>
</dbReference>
<feature type="domain" description="START" evidence="1">
    <location>
        <begin position="26"/>
        <end position="210"/>
    </location>
</feature>
<dbReference type="Proteomes" id="UP001501565">
    <property type="component" value="Unassembled WGS sequence"/>
</dbReference>
<dbReference type="InterPro" id="IPR002913">
    <property type="entry name" value="START_lipid-bd_dom"/>
</dbReference>
<dbReference type="Pfam" id="PF01852">
    <property type="entry name" value="START"/>
    <property type="match status" value="1"/>
</dbReference>
<sequence length="231" mass="26482">MGFLPGRNRAFFLATLFIFFSQHLLANESEWSLEKEEDGISILSRAVSHSDFREFQAQMTIDGKIDTVLAIFQDPKSFTRWVHQCSSAEIIQQNSFLDVFVYQVSDMPILVSDRDVVIRDVYSYSKDYKEWTIEVTAVEGMVPETGNVRVTDSHGTYQLKQINDEQVSILWTQHADPAGTLPSWLVNSLIVDLPFETLKSLRELTTEEQYQTSKIGYDQNGVPSHWAVQNF</sequence>
<evidence type="ECO:0000259" key="1">
    <source>
        <dbReference type="PROSITE" id="PS50848"/>
    </source>
</evidence>
<dbReference type="Gene3D" id="3.30.530.20">
    <property type="match status" value="1"/>
</dbReference>
<gene>
    <name evidence="2" type="ORF">GCM10022277_02900</name>
</gene>
<comment type="caution">
    <text evidence="2">The sequence shown here is derived from an EMBL/GenBank/DDBJ whole genome shotgun (WGS) entry which is preliminary data.</text>
</comment>
<proteinExistence type="predicted"/>
<dbReference type="EMBL" id="BAABBN010000004">
    <property type="protein sequence ID" value="GAA3911686.1"/>
    <property type="molecule type" value="Genomic_DNA"/>
</dbReference>
<evidence type="ECO:0000313" key="2">
    <source>
        <dbReference type="EMBL" id="GAA3911686.1"/>
    </source>
</evidence>
<organism evidence="2 3">
    <name type="scientific">Litoribacillus peritrichatus</name>
    <dbReference type="NCBI Taxonomy" id="718191"/>
    <lineage>
        <taxon>Bacteria</taxon>
        <taxon>Pseudomonadati</taxon>
        <taxon>Pseudomonadota</taxon>
        <taxon>Gammaproteobacteria</taxon>
        <taxon>Oceanospirillales</taxon>
        <taxon>Oceanospirillaceae</taxon>
        <taxon>Litoribacillus</taxon>
    </lineage>
</organism>
<dbReference type="RefSeq" id="WP_344794728.1">
    <property type="nucleotide sequence ID" value="NZ_BAABBN010000004.1"/>
</dbReference>
<dbReference type="InterPro" id="IPR028347">
    <property type="entry name" value="START_dom_prot"/>
</dbReference>
<protein>
    <recommendedName>
        <fullName evidence="1">START domain-containing protein</fullName>
    </recommendedName>
</protein>
<dbReference type="InterPro" id="IPR023393">
    <property type="entry name" value="START-like_dom_sf"/>
</dbReference>